<name>A0A8X6XS44_9ARAC</name>
<gene>
    <name evidence="1" type="ORF">TNIN_297741</name>
</gene>
<reference evidence="1" key="1">
    <citation type="submission" date="2020-08" db="EMBL/GenBank/DDBJ databases">
        <title>Multicomponent nature underlies the extraordinary mechanical properties of spider dragline silk.</title>
        <authorList>
            <person name="Kono N."/>
            <person name="Nakamura H."/>
            <person name="Mori M."/>
            <person name="Yoshida Y."/>
            <person name="Ohtoshi R."/>
            <person name="Malay A.D."/>
            <person name="Moran D.A.P."/>
            <person name="Tomita M."/>
            <person name="Numata K."/>
            <person name="Arakawa K."/>
        </authorList>
    </citation>
    <scope>NUCLEOTIDE SEQUENCE</scope>
</reference>
<organism evidence="1 2">
    <name type="scientific">Trichonephila inaurata madagascariensis</name>
    <dbReference type="NCBI Taxonomy" id="2747483"/>
    <lineage>
        <taxon>Eukaryota</taxon>
        <taxon>Metazoa</taxon>
        <taxon>Ecdysozoa</taxon>
        <taxon>Arthropoda</taxon>
        <taxon>Chelicerata</taxon>
        <taxon>Arachnida</taxon>
        <taxon>Araneae</taxon>
        <taxon>Araneomorphae</taxon>
        <taxon>Entelegynae</taxon>
        <taxon>Araneoidea</taxon>
        <taxon>Nephilidae</taxon>
        <taxon>Trichonephila</taxon>
        <taxon>Trichonephila inaurata</taxon>
    </lineage>
</organism>
<evidence type="ECO:0000313" key="1">
    <source>
        <dbReference type="EMBL" id="GFY58895.1"/>
    </source>
</evidence>
<accession>A0A8X6XS44</accession>
<sequence>MDSITGCKVCYQEPTQSETVPIPYVDHVREQSDRDIELYRFTKCTEASGSEEQAVASRLFTHRGLLMIVTEFTNRLEEFLFQ</sequence>
<dbReference type="EMBL" id="BMAV01012328">
    <property type="protein sequence ID" value="GFY58895.1"/>
    <property type="molecule type" value="Genomic_DNA"/>
</dbReference>
<proteinExistence type="predicted"/>
<dbReference type="AlphaFoldDB" id="A0A8X6XS44"/>
<keyword evidence="2" id="KW-1185">Reference proteome</keyword>
<comment type="caution">
    <text evidence="1">The sequence shown here is derived from an EMBL/GenBank/DDBJ whole genome shotgun (WGS) entry which is preliminary data.</text>
</comment>
<dbReference type="OrthoDB" id="10411179at2759"/>
<dbReference type="Proteomes" id="UP000886998">
    <property type="component" value="Unassembled WGS sequence"/>
</dbReference>
<evidence type="ECO:0000313" key="2">
    <source>
        <dbReference type="Proteomes" id="UP000886998"/>
    </source>
</evidence>
<protein>
    <submittedName>
        <fullName evidence="1">Uncharacterized protein</fullName>
    </submittedName>
</protein>